<name>A0ABV0JVM9_9CYAN</name>
<dbReference type="SUPFAM" id="SSF53383">
    <property type="entry name" value="PLP-dependent transferases"/>
    <property type="match status" value="1"/>
</dbReference>
<dbReference type="RefSeq" id="WP_190425419.1">
    <property type="nucleotide sequence ID" value="NZ_JAMPKK010000074.1"/>
</dbReference>
<dbReference type="Pfam" id="PF00266">
    <property type="entry name" value="Aminotran_5"/>
    <property type="match status" value="1"/>
</dbReference>
<dbReference type="PANTHER" id="PTHR43092">
    <property type="entry name" value="L-CYSTEINE DESULFHYDRASE"/>
    <property type="match status" value="1"/>
</dbReference>
<dbReference type="EMBL" id="JAMPKK010000074">
    <property type="protein sequence ID" value="MEP0867514.1"/>
    <property type="molecule type" value="Genomic_DNA"/>
</dbReference>
<dbReference type="GO" id="GO:0008483">
    <property type="term" value="F:transaminase activity"/>
    <property type="evidence" value="ECO:0007669"/>
    <property type="project" value="UniProtKB-KW"/>
</dbReference>
<protein>
    <submittedName>
        <fullName evidence="3">Aminotransferase class V-fold PLP-dependent enzyme</fullName>
    </submittedName>
</protein>
<reference evidence="3 4" key="1">
    <citation type="submission" date="2022-04" db="EMBL/GenBank/DDBJ databases">
        <title>Positive selection, recombination, and allopatry shape intraspecific diversity of widespread and dominant cyanobacteria.</title>
        <authorList>
            <person name="Wei J."/>
            <person name="Shu W."/>
            <person name="Hu C."/>
        </authorList>
    </citation>
    <scope>NUCLEOTIDE SEQUENCE [LARGE SCALE GENOMIC DNA]</scope>
    <source>
        <strain evidence="3 4">GB2-A5</strain>
    </source>
</reference>
<dbReference type="InterPro" id="IPR015421">
    <property type="entry name" value="PyrdxlP-dep_Trfase_major"/>
</dbReference>
<keyword evidence="4" id="KW-1185">Reference proteome</keyword>
<feature type="domain" description="Aminotransferase class V" evidence="2">
    <location>
        <begin position="55"/>
        <end position="246"/>
    </location>
</feature>
<dbReference type="Gene3D" id="3.90.1150.10">
    <property type="entry name" value="Aspartate Aminotransferase, domain 1"/>
    <property type="match status" value="1"/>
</dbReference>
<organism evidence="3 4">
    <name type="scientific">Funiculus sociatus GB2-A5</name>
    <dbReference type="NCBI Taxonomy" id="2933946"/>
    <lineage>
        <taxon>Bacteria</taxon>
        <taxon>Bacillati</taxon>
        <taxon>Cyanobacteriota</taxon>
        <taxon>Cyanophyceae</taxon>
        <taxon>Coleofasciculales</taxon>
        <taxon>Coleofasciculaceae</taxon>
        <taxon>Funiculus</taxon>
    </lineage>
</organism>
<sequence>MSVRLHPSEFQELWLLDEAVTFLNHGSFGATPVPVLEKQQSLRSQLEREPVRFFVREYEELLDAARKELAAFVGADPGDLAFVPNATTGVNSVLRSLQLSPNDELLTTDQEYNACRNALNFIASRTGARVVVATVPFPITSPEQVIQAVMDKVRPQTKLALLDHITSQTGLIFPIQQLVRQLAACGVDTLIDGAHAPGMVPLNLEEIGATYYTGNCHKWLCAPKGAAFLYVRREKQAEIRPLTISHGANSPRQERSRFHLEFDWTGSHDPTAYLCVPEAIQFMRSLLPGGWQELMQRNRTMVLAARQMLCERLLVLPPCPDEMIGSLAVIPLPDDADDVGGGTRLLPPLQEALWELFGIEVPIIFFPARPKQLVRISAQIYNTPAQYEYLANAIASLLGQ</sequence>
<keyword evidence="3" id="KW-0808">Transferase</keyword>
<evidence type="ECO:0000313" key="3">
    <source>
        <dbReference type="EMBL" id="MEP0867514.1"/>
    </source>
</evidence>
<dbReference type="InterPro" id="IPR015424">
    <property type="entry name" value="PyrdxlP-dep_Trfase"/>
</dbReference>
<proteinExistence type="predicted"/>
<keyword evidence="1" id="KW-0663">Pyridoxal phosphate</keyword>
<keyword evidence="3" id="KW-0032">Aminotransferase</keyword>
<comment type="caution">
    <text evidence="3">The sequence shown here is derived from an EMBL/GenBank/DDBJ whole genome shotgun (WGS) entry which is preliminary data.</text>
</comment>
<evidence type="ECO:0000313" key="4">
    <source>
        <dbReference type="Proteomes" id="UP001442494"/>
    </source>
</evidence>
<evidence type="ECO:0000256" key="1">
    <source>
        <dbReference type="ARBA" id="ARBA00022898"/>
    </source>
</evidence>
<dbReference type="Proteomes" id="UP001442494">
    <property type="component" value="Unassembled WGS sequence"/>
</dbReference>
<dbReference type="Gene3D" id="3.40.640.10">
    <property type="entry name" value="Type I PLP-dependent aspartate aminotransferase-like (Major domain)"/>
    <property type="match status" value="1"/>
</dbReference>
<dbReference type="InterPro" id="IPR015422">
    <property type="entry name" value="PyrdxlP-dep_Trfase_small"/>
</dbReference>
<evidence type="ECO:0000259" key="2">
    <source>
        <dbReference type="Pfam" id="PF00266"/>
    </source>
</evidence>
<accession>A0ABV0JVM9</accession>
<dbReference type="PANTHER" id="PTHR43092:SF2">
    <property type="entry name" value="HERCYNYLCYSTEINE SULFOXIDE LYASE"/>
    <property type="match status" value="1"/>
</dbReference>
<dbReference type="InterPro" id="IPR000192">
    <property type="entry name" value="Aminotrans_V_dom"/>
</dbReference>
<gene>
    <name evidence="3" type="ORF">NDI37_23980</name>
</gene>